<dbReference type="RefSeq" id="WP_189083607.1">
    <property type="nucleotide sequence ID" value="NZ_BMRJ01000001.1"/>
</dbReference>
<accession>A0A918F6X5</accession>
<dbReference type="Pfam" id="PF11814">
    <property type="entry name" value="DUF3335"/>
    <property type="match status" value="1"/>
</dbReference>
<dbReference type="InterPro" id="IPR021770">
    <property type="entry name" value="DUF3335"/>
</dbReference>
<protein>
    <submittedName>
        <fullName evidence="1">Uncharacterized protein</fullName>
    </submittedName>
</protein>
<sequence length="359" mass="38878">MTTTLSPRLDDELRTALGPARAARWELPREAYAPRLDLARDADGAAVAAVLSSRRGATAAVKIVDVWWRSEADAPAAAGLVDELVDRASANGDAAVKWEVPLGQELPDFARERGFAELHAPHPSAAGTLGSRGYVRWLRELPHTEAPYYAQTTMYTCGAVTGLLAAELAGAGGFAADAAPEPSVADRDLELAFWRRASNYPAIEPLGLGVVMRETLPPERRVEVHLDHDGPVLIEAYSGFERDFRAELQSESQRQAEAVGVPVVRERVAVAEIARRVAGSELALLLIDEAPMHGETGPHWVLAHAADEEVVVIEDPWISSELGESWVDTHELPIAHADLDRMVAWGEAGYRGVVFVDRA</sequence>
<name>A0A918F6X5_AGRME</name>
<comment type="caution">
    <text evidence="1">The sequence shown here is derived from an EMBL/GenBank/DDBJ whole genome shotgun (WGS) entry which is preliminary data.</text>
</comment>
<evidence type="ECO:0000313" key="1">
    <source>
        <dbReference type="EMBL" id="GGR14346.1"/>
    </source>
</evidence>
<keyword evidence="2" id="KW-1185">Reference proteome</keyword>
<reference evidence="1" key="1">
    <citation type="journal article" date="2014" name="Int. J. Syst. Evol. Microbiol.">
        <title>Complete genome sequence of Corynebacterium casei LMG S-19264T (=DSM 44701T), isolated from a smear-ripened cheese.</title>
        <authorList>
            <consortium name="US DOE Joint Genome Institute (JGI-PGF)"/>
            <person name="Walter F."/>
            <person name="Albersmeier A."/>
            <person name="Kalinowski J."/>
            <person name="Ruckert C."/>
        </authorList>
    </citation>
    <scope>NUCLEOTIDE SEQUENCE</scope>
    <source>
        <strain evidence="1">JCM 3346</strain>
    </source>
</reference>
<dbReference type="Proteomes" id="UP000610303">
    <property type="component" value="Unassembled WGS sequence"/>
</dbReference>
<organism evidence="1 2">
    <name type="scientific">Agromyces mediolanus</name>
    <name type="common">Corynebacterium mediolanum</name>
    <dbReference type="NCBI Taxonomy" id="41986"/>
    <lineage>
        <taxon>Bacteria</taxon>
        <taxon>Bacillati</taxon>
        <taxon>Actinomycetota</taxon>
        <taxon>Actinomycetes</taxon>
        <taxon>Micrococcales</taxon>
        <taxon>Microbacteriaceae</taxon>
        <taxon>Agromyces</taxon>
    </lineage>
</organism>
<proteinExistence type="predicted"/>
<reference evidence="1" key="2">
    <citation type="submission" date="2020-09" db="EMBL/GenBank/DDBJ databases">
        <authorList>
            <person name="Sun Q."/>
            <person name="Ohkuma M."/>
        </authorList>
    </citation>
    <scope>NUCLEOTIDE SEQUENCE</scope>
    <source>
        <strain evidence="1">JCM 3346</strain>
    </source>
</reference>
<evidence type="ECO:0000313" key="2">
    <source>
        <dbReference type="Proteomes" id="UP000610303"/>
    </source>
</evidence>
<dbReference type="AlphaFoldDB" id="A0A918F6X5"/>
<gene>
    <name evidence="1" type="ORF">GCM10010196_03670</name>
</gene>
<dbReference type="EMBL" id="BMRJ01000001">
    <property type="protein sequence ID" value="GGR14346.1"/>
    <property type="molecule type" value="Genomic_DNA"/>
</dbReference>